<evidence type="ECO:0000313" key="2">
    <source>
        <dbReference type="EMBL" id="KAF2191713.1"/>
    </source>
</evidence>
<reference evidence="2" key="1">
    <citation type="journal article" date="2020" name="Stud. Mycol.">
        <title>101 Dothideomycetes genomes: a test case for predicting lifestyles and emergence of pathogens.</title>
        <authorList>
            <person name="Haridas S."/>
            <person name="Albert R."/>
            <person name="Binder M."/>
            <person name="Bloem J."/>
            <person name="Labutti K."/>
            <person name="Salamov A."/>
            <person name="Andreopoulos B."/>
            <person name="Baker S."/>
            <person name="Barry K."/>
            <person name="Bills G."/>
            <person name="Bluhm B."/>
            <person name="Cannon C."/>
            <person name="Castanera R."/>
            <person name="Culley D."/>
            <person name="Daum C."/>
            <person name="Ezra D."/>
            <person name="Gonzalez J."/>
            <person name="Henrissat B."/>
            <person name="Kuo A."/>
            <person name="Liang C."/>
            <person name="Lipzen A."/>
            <person name="Lutzoni F."/>
            <person name="Magnuson J."/>
            <person name="Mondo S."/>
            <person name="Nolan M."/>
            <person name="Ohm R."/>
            <person name="Pangilinan J."/>
            <person name="Park H.-J."/>
            <person name="Ramirez L."/>
            <person name="Alfaro M."/>
            <person name="Sun H."/>
            <person name="Tritt A."/>
            <person name="Yoshinaga Y."/>
            <person name="Zwiers L.-H."/>
            <person name="Turgeon B."/>
            <person name="Goodwin S."/>
            <person name="Spatafora J."/>
            <person name="Crous P."/>
            <person name="Grigoriev I."/>
        </authorList>
    </citation>
    <scope>NUCLEOTIDE SEQUENCE</scope>
    <source>
        <strain evidence="2">CBS 207.26</strain>
    </source>
</reference>
<gene>
    <name evidence="2" type="ORF">K469DRAFT_746185</name>
</gene>
<name>A0A6A6EKY7_9PEZI</name>
<dbReference type="EMBL" id="ML994616">
    <property type="protein sequence ID" value="KAF2191713.1"/>
    <property type="molecule type" value="Genomic_DNA"/>
</dbReference>
<feature type="signal peptide" evidence="1">
    <location>
        <begin position="1"/>
        <end position="20"/>
    </location>
</feature>
<dbReference type="Gene3D" id="1.10.405.20">
    <property type="match status" value="1"/>
</dbReference>
<keyword evidence="3" id="KW-1185">Reference proteome</keyword>
<evidence type="ECO:0000256" key="1">
    <source>
        <dbReference type="SAM" id="SignalP"/>
    </source>
</evidence>
<dbReference type="Proteomes" id="UP000800200">
    <property type="component" value="Unassembled WGS sequence"/>
</dbReference>
<dbReference type="Gene3D" id="3.30.70.1990">
    <property type="match status" value="1"/>
</dbReference>
<dbReference type="AlphaFoldDB" id="A0A6A6EKY7"/>
<feature type="chain" id="PRO_5025639098" evidence="1">
    <location>
        <begin position="21"/>
        <end position="546"/>
    </location>
</feature>
<dbReference type="Gene3D" id="3.50.50.60">
    <property type="entry name" value="FAD/NAD(P)-binding domain"/>
    <property type="match status" value="1"/>
</dbReference>
<organism evidence="2 3">
    <name type="scientific">Zopfia rhizophila CBS 207.26</name>
    <dbReference type="NCBI Taxonomy" id="1314779"/>
    <lineage>
        <taxon>Eukaryota</taxon>
        <taxon>Fungi</taxon>
        <taxon>Dikarya</taxon>
        <taxon>Ascomycota</taxon>
        <taxon>Pezizomycotina</taxon>
        <taxon>Dothideomycetes</taxon>
        <taxon>Dothideomycetes incertae sedis</taxon>
        <taxon>Zopfiaceae</taxon>
        <taxon>Zopfia</taxon>
    </lineage>
</organism>
<dbReference type="SUPFAM" id="SSF51905">
    <property type="entry name" value="FAD/NAD(P)-binding domain"/>
    <property type="match status" value="1"/>
</dbReference>
<keyword evidence="1" id="KW-0732">Signal</keyword>
<dbReference type="Pfam" id="PF13450">
    <property type="entry name" value="NAD_binding_8"/>
    <property type="match status" value="1"/>
</dbReference>
<proteinExistence type="predicted"/>
<sequence length="546" mass="60337">MPRAPFLFFLLSLAFNVTRAVIDESNFPSSNIITRDVAIIGGGASGTYAAVRLREDLNTSIVVIEPQNRLGGHVETYTIPGTNTTIEFGVQSYIRYGPAPSFFERFGVDTITFASRRLTTINVDIETGKALAGYTPPPSNATTEAFKTWLQFVEKYEPFMEPGYWNFPPPDAIPADFLIPFGEFAKKQNIEAAVPRIAAISDVGAGGLKDALTLYVIQAFGAPITRGLLENSLFVPVGSNSLLYQRAYDLLKKDVYLESSIKEVERNPSGVRIIIKNKDGAVLIKAKRVLWTPYPSHEKNLENFDEDEKEIQVFGPWIPSWSFVGILSIPCIPENYSIAYLSPAAVPSNYLAIRDYPYTLRFDSTGPSGLGLFRALFSTNYSITHLEAKETITQNIQKLVTAGTLNYTGDCEVEYKAFVDHIGVIWPQGKEELENGFVQKLYGLQGYRSTWWSGRSWGGYYTSNVWSFTDTVLERMLKELKRRFRSVYDGGYALPCVRWIADDGGFVGLRVAVTVATAIARDADGLIEVGDGSEILGGALPAVGAT</sequence>
<dbReference type="OrthoDB" id="68575at2759"/>
<protein>
    <submittedName>
        <fullName evidence="2">FAD/NAD(P)-binding domain-containing protein</fullName>
    </submittedName>
</protein>
<evidence type="ECO:0000313" key="3">
    <source>
        <dbReference type="Proteomes" id="UP000800200"/>
    </source>
</evidence>
<accession>A0A6A6EKY7</accession>
<dbReference type="InterPro" id="IPR036188">
    <property type="entry name" value="FAD/NAD-bd_sf"/>
</dbReference>